<evidence type="ECO:0000256" key="3">
    <source>
        <dbReference type="ARBA" id="ARBA00001941"/>
    </source>
</evidence>
<comment type="function">
    <text evidence="5">Catalyzes the dephosphorylation of the nucleoside 5'-monophosphates deoxyadenosine monophosphate (dAMP), deoxycytidine monophosphate (dCMP), deoxyguanosine monophosphate (dGMP) and deoxythymidine monophosphate (dTMP).</text>
</comment>
<comment type="cofactor">
    <cofactor evidence="3">
        <name>Co(2+)</name>
        <dbReference type="ChEBI" id="CHEBI:48828"/>
    </cofactor>
</comment>
<evidence type="ECO:0000256" key="5">
    <source>
        <dbReference type="ARBA" id="ARBA00004074"/>
    </source>
</evidence>
<evidence type="ECO:0000256" key="4">
    <source>
        <dbReference type="ARBA" id="ARBA00001946"/>
    </source>
</evidence>
<comment type="subunit">
    <text evidence="7">Homodimer.</text>
</comment>
<dbReference type="SMART" id="SM00471">
    <property type="entry name" value="HDc"/>
    <property type="match status" value="1"/>
</dbReference>
<gene>
    <name evidence="15" type="ORF">FFLO_04028</name>
</gene>
<evidence type="ECO:0000313" key="15">
    <source>
        <dbReference type="EMBL" id="KAG7531882.1"/>
    </source>
</evidence>
<evidence type="ECO:0000256" key="8">
    <source>
        <dbReference type="ARBA" id="ARBA00012964"/>
    </source>
</evidence>
<comment type="catalytic activity">
    <reaction evidence="1">
        <text>a 2'-deoxyribonucleoside 5'-phosphate + H2O = a 2'-deoxyribonucleoside + phosphate</text>
        <dbReference type="Rhea" id="RHEA:36167"/>
        <dbReference type="ChEBI" id="CHEBI:15377"/>
        <dbReference type="ChEBI" id="CHEBI:18274"/>
        <dbReference type="ChEBI" id="CHEBI:43474"/>
        <dbReference type="ChEBI" id="CHEBI:65317"/>
        <dbReference type="EC" id="3.1.3.89"/>
    </reaction>
</comment>
<evidence type="ECO:0000256" key="9">
    <source>
        <dbReference type="ARBA" id="ARBA00022723"/>
    </source>
</evidence>
<evidence type="ECO:0000256" key="12">
    <source>
        <dbReference type="ARBA" id="ARBA00023285"/>
    </source>
</evidence>
<dbReference type="Gene3D" id="1.10.3210.10">
    <property type="entry name" value="Hypothetical protein af1432"/>
    <property type="match status" value="1"/>
</dbReference>
<organism evidence="15 16">
    <name type="scientific">Filobasidium floriforme</name>
    <dbReference type="NCBI Taxonomy" id="5210"/>
    <lineage>
        <taxon>Eukaryota</taxon>
        <taxon>Fungi</taxon>
        <taxon>Dikarya</taxon>
        <taxon>Basidiomycota</taxon>
        <taxon>Agaricomycotina</taxon>
        <taxon>Tremellomycetes</taxon>
        <taxon>Filobasidiales</taxon>
        <taxon>Filobasidiaceae</taxon>
        <taxon>Filobasidium</taxon>
    </lineage>
</organism>
<evidence type="ECO:0000313" key="16">
    <source>
        <dbReference type="Proteomes" id="UP000812966"/>
    </source>
</evidence>
<comment type="similarity">
    <text evidence="6">Belongs to the HDDC2 family.</text>
</comment>
<comment type="cofactor">
    <cofactor evidence="2">
        <name>Mn(2+)</name>
        <dbReference type="ChEBI" id="CHEBI:29035"/>
    </cofactor>
</comment>
<keyword evidence="11" id="KW-0460">Magnesium</keyword>
<dbReference type="InterPro" id="IPR006674">
    <property type="entry name" value="HD_domain"/>
</dbReference>
<evidence type="ECO:0000256" key="11">
    <source>
        <dbReference type="ARBA" id="ARBA00022842"/>
    </source>
</evidence>
<evidence type="ECO:0000256" key="1">
    <source>
        <dbReference type="ARBA" id="ARBA00001638"/>
    </source>
</evidence>
<keyword evidence="10" id="KW-0378">Hydrolase</keyword>
<evidence type="ECO:0000256" key="6">
    <source>
        <dbReference type="ARBA" id="ARBA00009999"/>
    </source>
</evidence>
<dbReference type="GO" id="GO:0005737">
    <property type="term" value="C:cytoplasm"/>
    <property type="evidence" value="ECO:0007669"/>
    <property type="project" value="TreeGrafter"/>
</dbReference>
<evidence type="ECO:0000256" key="10">
    <source>
        <dbReference type="ARBA" id="ARBA00022801"/>
    </source>
</evidence>
<keyword evidence="12" id="KW-0170">Cobalt</keyword>
<reference evidence="15" key="1">
    <citation type="submission" date="2020-04" db="EMBL/GenBank/DDBJ databases">
        <title>Analysis of mating type loci in Filobasidium floriforme.</title>
        <authorList>
            <person name="Nowrousian M."/>
        </authorList>
    </citation>
    <scope>NUCLEOTIDE SEQUENCE</scope>
    <source>
        <strain evidence="15">CBS 6242</strain>
    </source>
</reference>
<feature type="region of interest" description="Disordered" evidence="13">
    <location>
        <begin position="1"/>
        <end position="33"/>
    </location>
</feature>
<dbReference type="GO" id="GO:0002953">
    <property type="term" value="F:5'-deoxynucleotidase activity"/>
    <property type="evidence" value="ECO:0007669"/>
    <property type="project" value="UniProtKB-EC"/>
</dbReference>
<keyword evidence="16" id="KW-1185">Reference proteome</keyword>
<comment type="cofactor">
    <cofactor evidence="4">
        <name>Mg(2+)</name>
        <dbReference type="ChEBI" id="CHEBI:18420"/>
    </cofactor>
</comment>
<proteinExistence type="inferred from homology"/>
<dbReference type="AlphaFoldDB" id="A0A8K0JJM7"/>
<feature type="domain" description="HD/PDEase" evidence="14">
    <location>
        <begin position="69"/>
        <end position="193"/>
    </location>
</feature>
<evidence type="ECO:0000256" key="2">
    <source>
        <dbReference type="ARBA" id="ARBA00001936"/>
    </source>
</evidence>
<dbReference type="GO" id="GO:0009159">
    <property type="term" value="P:deoxyribonucleoside monophosphate catabolic process"/>
    <property type="evidence" value="ECO:0007669"/>
    <property type="project" value="UniProtKB-ARBA"/>
</dbReference>
<name>A0A8K0JJM7_9TREE</name>
<comment type="caution">
    <text evidence="15">The sequence shown here is derived from an EMBL/GenBank/DDBJ whole genome shotgun (WGS) entry which is preliminary data.</text>
</comment>
<accession>A0A8K0JJM7</accession>
<dbReference type="InterPro" id="IPR003607">
    <property type="entry name" value="HD/PDEase_dom"/>
</dbReference>
<feature type="compositionally biased region" description="Polar residues" evidence="13">
    <location>
        <begin position="1"/>
        <end position="14"/>
    </location>
</feature>
<dbReference type="GO" id="GO:0046872">
    <property type="term" value="F:metal ion binding"/>
    <property type="evidence" value="ECO:0007669"/>
    <property type="project" value="UniProtKB-KW"/>
</dbReference>
<protein>
    <recommendedName>
        <fullName evidence="8">5'-deoxynucleotidase</fullName>
        <ecNumber evidence="8">3.1.3.89</ecNumber>
    </recommendedName>
</protein>
<dbReference type="Proteomes" id="UP000812966">
    <property type="component" value="Unassembled WGS sequence"/>
</dbReference>
<dbReference type="Pfam" id="PF13023">
    <property type="entry name" value="HD_3"/>
    <property type="match status" value="1"/>
</dbReference>
<dbReference type="PANTHER" id="PTHR11845">
    <property type="entry name" value="5'-DEOXYNUCLEOTIDASE HDDC2"/>
    <property type="match status" value="1"/>
</dbReference>
<dbReference type="EC" id="3.1.3.89" evidence="8"/>
<evidence type="ECO:0000256" key="7">
    <source>
        <dbReference type="ARBA" id="ARBA00011738"/>
    </source>
</evidence>
<dbReference type="InterPro" id="IPR039356">
    <property type="entry name" value="YfbR/HDDC2"/>
</dbReference>
<dbReference type="FunFam" id="1.10.3210.10:FF:000011">
    <property type="entry name" value="HD domain-containing protein 2"/>
    <property type="match status" value="1"/>
</dbReference>
<evidence type="ECO:0000256" key="13">
    <source>
        <dbReference type="SAM" id="MobiDB-lite"/>
    </source>
</evidence>
<dbReference type="EMBL" id="JABELV010000080">
    <property type="protein sequence ID" value="KAG7531882.1"/>
    <property type="molecule type" value="Genomic_DNA"/>
</dbReference>
<dbReference type="PANTHER" id="PTHR11845:SF13">
    <property type="entry name" value="5'-DEOXYNUCLEOTIDASE HDDC2"/>
    <property type="match status" value="1"/>
</dbReference>
<evidence type="ECO:0000259" key="14">
    <source>
        <dbReference type="SMART" id="SM00471"/>
    </source>
</evidence>
<keyword evidence="9" id="KW-0479">Metal-binding</keyword>
<dbReference type="SUPFAM" id="SSF109604">
    <property type="entry name" value="HD-domain/PDEase-like"/>
    <property type="match status" value="1"/>
</dbReference>
<sequence>MTATIPNESDTVSGVSLPKETRLGAGGKELPELYRSSGNEMQDRLAFLHMLEQLKIQKRSGWIREGVEKPESVADHMYRMAMIAMMIPTKGTDRPLDIGRCVQMALVHDLAEAHVGDITPVEGVSPNLKHQLEEEAMQSFMHEMLGGEGNREARERIWSLWEEYEARETPESKLVKDLDRLELILQAIEYERSQDVRTLAPFFLGSMPHLEHPAVREWAQALFEERQALWESRGLGEQAKSEIGHVRVGVPADK</sequence>